<protein>
    <submittedName>
        <fullName evidence="2">Uncharacterized protein</fullName>
    </submittedName>
</protein>
<feature type="region of interest" description="Disordered" evidence="1">
    <location>
        <begin position="1"/>
        <end position="28"/>
    </location>
</feature>
<organism evidence="2">
    <name type="scientific">Klebsiella pneumoniae</name>
    <dbReference type="NCBI Taxonomy" id="573"/>
    <lineage>
        <taxon>Bacteria</taxon>
        <taxon>Pseudomonadati</taxon>
        <taxon>Pseudomonadota</taxon>
        <taxon>Gammaproteobacteria</taxon>
        <taxon>Enterobacterales</taxon>
        <taxon>Enterobacteriaceae</taxon>
        <taxon>Klebsiella/Raoultella group</taxon>
        <taxon>Klebsiella</taxon>
        <taxon>Klebsiella pneumoniae complex</taxon>
    </lineage>
</organism>
<evidence type="ECO:0000256" key="1">
    <source>
        <dbReference type="SAM" id="MobiDB-lite"/>
    </source>
</evidence>
<geneLocation type="plasmid" evidence="2">
    <name>pC057_NDM1</name>
</geneLocation>
<reference evidence="2" key="1">
    <citation type="submission" date="2020-01" db="EMBL/GenBank/DDBJ databases">
        <title>Genotype-dependent distribution of carbapenemase genes among Enterobacteriaceae in Thailand.</title>
        <authorList>
            <person name="Takeuchi D."/>
            <person name="Abe R."/>
            <person name="Sakamoto N."/>
            <person name="Sugawara Y."/>
            <person name="Akeda Y."/>
            <person name="Hamada S."/>
        </authorList>
    </citation>
    <scope>NUCLEOTIDE SEQUENCE</scope>
    <source>
        <strain evidence="2">C057</strain>
        <plasmid evidence="2">pC057_NDM1</plasmid>
    </source>
</reference>
<keyword evidence="2" id="KW-0614">Plasmid</keyword>
<evidence type="ECO:0000313" key="2">
    <source>
        <dbReference type="EMBL" id="BBV25314.1"/>
    </source>
</evidence>
<dbReference type="EMBL" id="LC521837">
    <property type="protein sequence ID" value="BBV25314.1"/>
    <property type="molecule type" value="Genomic_DNA"/>
</dbReference>
<proteinExistence type="predicted"/>
<accession>A0A809SWJ5</accession>
<sequence>MGLTRETADAQTKSRVSMATRDKKTDDYSREDIHKEWVNRLTSWESTSMICPGLAKARTARKRQ</sequence>
<name>A0A809SWJ5_KLEPN</name>
<dbReference type="AlphaFoldDB" id="A0A809SWJ5"/>